<sequence>MTNTKATDFTMGWAAIFMIAWTVLLLWASIKPVEDGSQTKIEYEFAWAYYRETVTTIKSVFQ</sequence>
<accession>A0A0F9A8N3</accession>
<organism evidence="2">
    <name type="scientific">marine sediment metagenome</name>
    <dbReference type="NCBI Taxonomy" id="412755"/>
    <lineage>
        <taxon>unclassified sequences</taxon>
        <taxon>metagenomes</taxon>
        <taxon>ecological metagenomes</taxon>
    </lineage>
</organism>
<keyword evidence="1" id="KW-0812">Transmembrane</keyword>
<keyword evidence="1" id="KW-0472">Membrane</keyword>
<feature type="transmembrane region" description="Helical" evidence="1">
    <location>
        <begin position="12"/>
        <end position="30"/>
    </location>
</feature>
<keyword evidence="1" id="KW-1133">Transmembrane helix</keyword>
<comment type="caution">
    <text evidence="2">The sequence shown here is derived from an EMBL/GenBank/DDBJ whole genome shotgun (WGS) entry which is preliminary data.</text>
</comment>
<reference evidence="2" key="1">
    <citation type="journal article" date="2015" name="Nature">
        <title>Complex archaea that bridge the gap between prokaryotes and eukaryotes.</title>
        <authorList>
            <person name="Spang A."/>
            <person name="Saw J.H."/>
            <person name="Jorgensen S.L."/>
            <person name="Zaremba-Niedzwiedzka K."/>
            <person name="Martijn J."/>
            <person name="Lind A.E."/>
            <person name="van Eijk R."/>
            <person name="Schleper C."/>
            <person name="Guy L."/>
            <person name="Ettema T.J."/>
        </authorList>
    </citation>
    <scope>NUCLEOTIDE SEQUENCE</scope>
</reference>
<evidence type="ECO:0000256" key="1">
    <source>
        <dbReference type="SAM" id="Phobius"/>
    </source>
</evidence>
<protein>
    <submittedName>
        <fullName evidence="2">Uncharacterized protein</fullName>
    </submittedName>
</protein>
<evidence type="ECO:0000313" key="2">
    <source>
        <dbReference type="EMBL" id="KKL05820.1"/>
    </source>
</evidence>
<gene>
    <name evidence="2" type="ORF">LCGC14_2602200</name>
</gene>
<dbReference type="AlphaFoldDB" id="A0A0F9A8N3"/>
<proteinExistence type="predicted"/>
<name>A0A0F9A8N3_9ZZZZ</name>
<dbReference type="EMBL" id="LAZR01043963">
    <property type="protein sequence ID" value="KKL05820.1"/>
    <property type="molecule type" value="Genomic_DNA"/>
</dbReference>